<dbReference type="GO" id="GO:0005525">
    <property type="term" value="F:GTP binding"/>
    <property type="evidence" value="ECO:0007669"/>
    <property type="project" value="UniProtKB-KW"/>
</dbReference>
<dbReference type="Gene3D" id="3.40.50.300">
    <property type="entry name" value="P-loop containing nucleotide triphosphate hydrolases"/>
    <property type="match status" value="1"/>
</dbReference>
<dbReference type="InterPro" id="IPR030379">
    <property type="entry name" value="G_SEPTIN_dom"/>
</dbReference>
<sequence length="358" mass="40901">MAARGLAEPGKAINHLCADTESELSSVPRNARTKLWNRHERDDWRRSRPLGVSRHRHTYFAIQKRGPFHTRGWHRSAESSISANPSPEPLHGASAARLLNPKSSAEDFLKIPASFCTHLEESVSSENEDYLVHYHVQDTPGNGHRRQFKGILADGNHLRNGRDDLLIDIILYFIAPHRFTEMDQELIKRLSQQGTVVPICAKADAMTDKDAQFGTLEHEIKRTASELGVRGDQVELVPPFPVVASNQYRETTDGLMPFRPYAWGACEINNPLHSDFRLVKQVLTCAAFHTLRKQKTHKFHEYCPQREHEQAEAVKQNKLQKRSNKPRRQQRTQPCLSGSGMDLTSSKLGRRLRQKMNW</sequence>
<reference evidence="4 5" key="1">
    <citation type="journal article" date="2024" name="Nat. Commun.">
        <title>Phylogenomics reveals the evolutionary origins of lichenization in chlorophyte algae.</title>
        <authorList>
            <person name="Puginier C."/>
            <person name="Libourel C."/>
            <person name="Otte J."/>
            <person name="Skaloud P."/>
            <person name="Haon M."/>
            <person name="Grisel S."/>
            <person name="Petersen M."/>
            <person name="Berrin J.G."/>
            <person name="Delaux P.M."/>
            <person name="Dal Grande F."/>
            <person name="Keller J."/>
        </authorList>
    </citation>
    <scope>NUCLEOTIDE SEQUENCE [LARGE SCALE GENOMIC DNA]</scope>
    <source>
        <strain evidence="4 5">SAG 2145</strain>
    </source>
</reference>
<dbReference type="EMBL" id="JALJOS010000014">
    <property type="protein sequence ID" value="KAK9831077.1"/>
    <property type="molecule type" value="Genomic_DNA"/>
</dbReference>
<evidence type="ECO:0000256" key="1">
    <source>
        <dbReference type="RuleBase" id="RU004560"/>
    </source>
</evidence>
<dbReference type="Pfam" id="PF00735">
    <property type="entry name" value="Septin"/>
    <property type="match status" value="1"/>
</dbReference>
<protein>
    <recommendedName>
        <fullName evidence="3">Septin-type G domain-containing protein</fullName>
    </recommendedName>
</protein>
<evidence type="ECO:0000313" key="5">
    <source>
        <dbReference type="Proteomes" id="UP001438707"/>
    </source>
</evidence>
<keyword evidence="1" id="KW-0547">Nucleotide-binding</keyword>
<feature type="domain" description="Septin-type G" evidence="3">
    <location>
        <begin position="148"/>
        <end position="303"/>
    </location>
</feature>
<comment type="caution">
    <text evidence="4">The sequence shown here is derived from an EMBL/GenBank/DDBJ whole genome shotgun (WGS) entry which is preliminary data.</text>
</comment>
<dbReference type="AlphaFoldDB" id="A0AAW1RD05"/>
<feature type="region of interest" description="Disordered" evidence="2">
    <location>
        <begin position="314"/>
        <end position="344"/>
    </location>
</feature>
<keyword evidence="1" id="KW-0342">GTP-binding</keyword>
<accession>A0AAW1RD05</accession>
<dbReference type="PANTHER" id="PTHR18884">
    <property type="entry name" value="SEPTIN"/>
    <property type="match status" value="1"/>
</dbReference>
<gene>
    <name evidence="4" type="ORF">WJX74_002522</name>
</gene>
<keyword evidence="5" id="KW-1185">Reference proteome</keyword>
<organism evidence="4 5">
    <name type="scientific">Apatococcus lobatus</name>
    <dbReference type="NCBI Taxonomy" id="904363"/>
    <lineage>
        <taxon>Eukaryota</taxon>
        <taxon>Viridiplantae</taxon>
        <taxon>Chlorophyta</taxon>
        <taxon>core chlorophytes</taxon>
        <taxon>Trebouxiophyceae</taxon>
        <taxon>Chlorellales</taxon>
        <taxon>Chlorellaceae</taxon>
        <taxon>Apatococcus</taxon>
    </lineage>
</organism>
<evidence type="ECO:0000256" key="2">
    <source>
        <dbReference type="SAM" id="MobiDB-lite"/>
    </source>
</evidence>
<name>A0AAW1RD05_9CHLO</name>
<dbReference type="Proteomes" id="UP001438707">
    <property type="component" value="Unassembled WGS sequence"/>
</dbReference>
<feature type="region of interest" description="Disordered" evidence="2">
    <location>
        <begin position="72"/>
        <end position="93"/>
    </location>
</feature>
<evidence type="ECO:0000313" key="4">
    <source>
        <dbReference type="EMBL" id="KAK9831077.1"/>
    </source>
</evidence>
<proteinExistence type="inferred from homology"/>
<dbReference type="InterPro" id="IPR027417">
    <property type="entry name" value="P-loop_NTPase"/>
</dbReference>
<comment type="similarity">
    <text evidence="1">Belongs to the TRAFAC class TrmE-Era-EngA-EngB-Septin-like GTPase superfamily. Septin GTPase family.</text>
</comment>
<feature type="compositionally biased region" description="Polar residues" evidence="2">
    <location>
        <begin position="331"/>
        <end position="344"/>
    </location>
</feature>
<feature type="compositionally biased region" description="Basic residues" evidence="2">
    <location>
        <begin position="318"/>
        <end position="330"/>
    </location>
</feature>
<evidence type="ECO:0000259" key="3">
    <source>
        <dbReference type="Pfam" id="PF00735"/>
    </source>
</evidence>